<comment type="cofactor">
    <cofactor evidence="1">
        <name>FAD</name>
        <dbReference type="ChEBI" id="CHEBI:57692"/>
    </cofactor>
</comment>
<evidence type="ECO:0000313" key="6">
    <source>
        <dbReference type="Proteomes" id="UP000095759"/>
    </source>
</evidence>
<evidence type="ECO:0000256" key="3">
    <source>
        <dbReference type="ARBA" id="ARBA00022827"/>
    </source>
</evidence>
<dbReference type="Proteomes" id="UP000095759">
    <property type="component" value="Unassembled WGS sequence"/>
</dbReference>
<accession>A0A1E5PCT7</accession>
<evidence type="ECO:0000256" key="2">
    <source>
        <dbReference type="ARBA" id="ARBA00022630"/>
    </source>
</evidence>
<keyword evidence="6" id="KW-1185">Reference proteome</keyword>
<evidence type="ECO:0000256" key="1">
    <source>
        <dbReference type="ARBA" id="ARBA00001974"/>
    </source>
</evidence>
<dbReference type="EMBL" id="MEHJ01000001">
    <property type="protein sequence ID" value="OEJ27346.1"/>
    <property type="molecule type" value="Genomic_DNA"/>
</dbReference>
<feature type="domain" description="FAD-binding" evidence="4">
    <location>
        <begin position="12"/>
        <end position="345"/>
    </location>
</feature>
<dbReference type="Pfam" id="PF01494">
    <property type="entry name" value="FAD_binding_3"/>
    <property type="match status" value="1"/>
</dbReference>
<dbReference type="PRINTS" id="PR00420">
    <property type="entry name" value="RNGMNOXGNASE"/>
</dbReference>
<protein>
    <submittedName>
        <fullName evidence="5">FAD-dependent oxidoreductase</fullName>
    </submittedName>
</protein>
<dbReference type="SUPFAM" id="SSF51905">
    <property type="entry name" value="FAD/NAD(P)-binding domain"/>
    <property type="match status" value="1"/>
</dbReference>
<dbReference type="InterPro" id="IPR050641">
    <property type="entry name" value="RIFMO-like"/>
</dbReference>
<sequence>MNGTITAPSQHTVVVVGAGPTGLLLAGDLAAAGIPVTVVERRPRGISNLTRAFGVHARTLEQLDARGLADDLILTGRAVTRLRLFGSLSLDLSNLPSRFPYLLVSPQYEVEKLLLRRAEENGATFVYGTEVTGVAQDATGVTLDVRRENGTAGSLRAAYAVGTDGVRSAVREALGLPFPGRSAIKSIVLADVLLAEEPDGAVAINGMGTAFGFLIPFGDGHWRVGGWDCTRGATPDSAPVELEELRDITRRAFGSDFGMHDPRWMSRFHSDERQVPRYRVGRVLLAGDAAHTHSPAGGQGMNTGLQDAANLSWKLAAVASGRAPEGLLDSYHDERHPVGKSVLRSSGALLRLSMAHTPLQRGLRTLLTTAADRVGPVTRGAVGRITGLGYAYGAPRGAHPLTGKRVPDVELREGRLYERLRDGKFVLVTPRGTQIDHDEWLTVAHWASDRRTTLLVRPDGYAAWASEEDQAGSVTARLGGGAVRISWNRLAPAPIPRA</sequence>
<name>A0A1E5PCT7_9ACTN</name>
<dbReference type="PANTHER" id="PTHR43004">
    <property type="entry name" value="TRK SYSTEM POTASSIUM UPTAKE PROTEIN"/>
    <property type="match status" value="1"/>
</dbReference>
<evidence type="ECO:0000259" key="4">
    <source>
        <dbReference type="Pfam" id="PF01494"/>
    </source>
</evidence>
<dbReference type="PANTHER" id="PTHR43004:SF19">
    <property type="entry name" value="BINDING MONOOXYGENASE, PUTATIVE (JCVI)-RELATED"/>
    <property type="match status" value="1"/>
</dbReference>
<reference evidence="5 6" key="1">
    <citation type="submission" date="2016-08" db="EMBL/GenBank/DDBJ databases">
        <title>Complete genome sequence of Streptomyces agglomeratus strain 6-3-2, a novel anti-MRSA actinomycete isolated from Wuli of Tebit, China.</title>
        <authorList>
            <person name="Chen X."/>
        </authorList>
    </citation>
    <scope>NUCLEOTIDE SEQUENCE [LARGE SCALE GENOMIC DNA]</scope>
    <source>
        <strain evidence="5 6">6-3-2</strain>
    </source>
</reference>
<dbReference type="InterPro" id="IPR036188">
    <property type="entry name" value="FAD/NAD-bd_sf"/>
</dbReference>
<organism evidence="5 6">
    <name type="scientific">Streptomyces agglomeratus</name>
    <dbReference type="NCBI Taxonomy" id="285458"/>
    <lineage>
        <taxon>Bacteria</taxon>
        <taxon>Bacillati</taxon>
        <taxon>Actinomycetota</taxon>
        <taxon>Actinomycetes</taxon>
        <taxon>Kitasatosporales</taxon>
        <taxon>Streptomycetaceae</taxon>
        <taxon>Streptomyces</taxon>
    </lineage>
</organism>
<dbReference type="AlphaFoldDB" id="A0A1E5PCT7"/>
<keyword evidence="3" id="KW-0274">FAD</keyword>
<dbReference type="Gene3D" id="3.50.50.60">
    <property type="entry name" value="FAD/NAD(P)-binding domain"/>
    <property type="match status" value="1"/>
</dbReference>
<dbReference type="RefSeq" id="WP_069935398.1">
    <property type="nucleotide sequence ID" value="NZ_MEHJ01000001.1"/>
</dbReference>
<dbReference type="Gene3D" id="3.40.30.120">
    <property type="match status" value="1"/>
</dbReference>
<dbReference type="GO" id="GO:0016709">
    <property type="term" value="F:oxidoreductase activity, acting on paired donors, with incorporation or reduction of molecular oxygen, NAD(P)H as one donor, and incorporation of one atom of oxygen"/>
    <property type="evidence" value="ECO:0007669"/>
    <property type="project" value="UniProtKB-ARBA"/>
</dbReference>
<proteinExistence type="predicted"/>
<dbReference type="OrthoDB" id="8670884at2"/>
<gene>
    <name evidence="5" type="ORF">AS594_25575</name>
</gene>
<dbReference type="InterPro" id="IPR002938">
    <property type="entry name" value="FAD-bd"/>
</dbReference>
<dbReference type="Pfam" id="PF21274">
    <property type="entry name" value="Rng_hyd_C"/>
    <property type="match status" value="1"/>
</dbReference>
<keyword evidence="2" id="KW-0285">Flavoprotein</keyword>
<dbReference type="Gene3D" id="3.30.70.2450">
    <property type="match status" value="1"/>
</dbReference>
<dbReference type="STRING" id="285458.BGM19_11350"/>
<dbReference type="GO" id="GO:0071949">
    <property type="term" value="F:FAD binding"/>
    <property type="evidence" value="ECO:0007669"/>
    <property type="project" value="InterPro"/>
</dbReference>
<comment type="caution">
    <text evidence="5">The sequence shown here is derived from an EMBL/GenBank/DDBJ whole genome shotgun (WGS) entry which is preliminary data.</text>
</comment>
<evidence type="ECO:0000313" key="5">
    <source>
        <dbReference type="EMBL" id="OEJ27346.1"/>
    </source>
</evidence>